<dbReference type="STRING" id="907348.TresaDRAFT_2038"/>
<dbReference type="Proteomes" id="UP000003571">
    <property type="component" value="Unassembled WGS sequence"/>
</dbReference>
<evidence type="ECO:0000313" key="2">
    <source>
        <dbReference type="Proteomes" id="UP000003571"/>
    </source>
</evidence>
<name>H7ELB7_9SPIR</name>
<organism evidence="1 2">
    <name type="scientific">Treponema saccharophilum DSM 2985</name>
    <dbReference type="NCBI Taxonomy" id="907348"/>
    <lineage>
        <taxon>Bacteria</taxon>
        <taxon>Pseudomonadati</taxon>
        <taxon>Spirochaetota</taxon>
        <taxon>Spirochaetia</taxon>
        <taxon>Spirochaetales</taxon>
        <taxon>Treponemataceae</taxon>
        <taxon>Treponema</taxon>
    </lineage>
</organism>
<comment type="caution">
    <text evidence="1">The sequence shown here is derived from an EMBL/GenBank/DDBJ whole genome shotgun (WGS) entry which is preliminary data.</text>
</comment>
<protein>
    <recommendedName>
        <fullName evidence="3">Guanylate cyclase domain-containing protein</fullName>
    </recommendedName>
</protein>
<evidence type="ECO:0008006" key="3">
    <source>
        <dbReference type="Google" id="ProtNLM"/>
    </source>
</evidence>
<proteinExistence type="predicted"/>
<dbReference type="OrthoDB" id="8235971at2"/>
<evidence type="ECO:0000313" key="1">
    <source>
        <dbReference type="EMBL" id="EIC01649.1"/>
    </source>
</evidence>
<dbReference type="AlphaFoldDB" id="H7ELB7"/>
<gene>
    <name evidence="1" type="ORF">TresaDRAFT_2038</name>
</gene>
<accession>H7ELB7</accession>
<dbReference type="EMBL" id="AGRW01000048">
    <property type="protein sequence ID" value="EIC01649.1"/>
    <property type="molecule type" value="Genomic_DNA"/>
</dbReference>
<dbReference type="RefSeq" id="WP_002704682.1">
    <property type="nucleotide sequence ID" value="NZ_AGRW01000048.1"/>
</dbReference>
<sequence length="263" mass="30342">MVKDRYPEHEETSFSYEDSIVVILDILGFKNKVFESQKLPANLKHIAELLGFIKAFNTQDGLNEFIKLKNAIDIPNLQLNQDEIEKVMNEIQISYFSDSIAITLPYTESDFVKKISLIVYNLAWIISQLAMSDFFTRGGIAIGKMYHKENVFFGPAFLEAHTLESESEFAVNPRTILSKAIEEKLQKAGAINSVPYITKDDDKWWYVDFISFANDRDIKATSVYLEPIKDNVQKNIAECERKIEQTTSIKSKYEWLRNKIESI</sequence>
<dbReference type="eggNOG" id="COG2114">
    <property type="taxonomic scope" value="Bacteria"/>
</dbReference>
<reference evidence="1 2" key="1">
    <citation type="submission" date="2011-09" db="EMBL/GenBank/DDBJ databases">
        <title>The draft genome of Treponema saccharophilum DSM 2985.</title>
        <authorList>
            <consortium name="US DOE Joint Genome Institute (JGI-PGF)"/>
            <person name="Lucas S."/>
            <person name="Copeland A."/>
            <person name="Lapidus A."/>
            <person name="Glavina del Rio T."/>
            <person name="Dalin E."/>
            <person name="Tice H."/>
            <person name="Bruce D."/>
            <person name="Goodwin L."/>
            <person name="Pitluck S."/>
            <person name="Peters L."/>
            <person name="Kyrpides N."/>
            <person name="Mavromatis K."/>
            <person name="Ivanova N."/>
            <person name="Markowitz V."/>
            <person name="Cheng J.-F."/>
            <person name="Hugenholtz P."/>
            <person name="Woyke T."/>
            <person name="Wu D."/>
            <person name="Gronow S."/>
            <person name="Wellnitz S."/>
            <person name="Brambilla E."/>
            <person name="Klenk H.-P."/>
            <person name="Eisen J.A."/>
        </authorList>
    </citation>
    <scope>NUCLEOTIDE SEQUENCE [LARGE SCALE GENOMIC DNA]</scope>
    <source>
        <strain evidence="1 2">DSM 2985</strain>
    </source>
</reference>
<keyword evidence="2" id="KW-1185">Reference proteome</keyword>